<gene>
    <name evidence="2" type="ORF">CcCBS67573_g01331</name>
</gene>
<dbReference type="PANTHER" id="PTHR13318:SF247">
    <property type="entry name" value="GH16156P"/>
    <property type="match status" value="1"/>
</dbReference>
<evidence type="ECO:0000313" key="3">
    <source>
        <dbReference type="Proteomes" id="UP000320333"/>
    </source>
</evidence>
<accession>A0A507FMA1</accession>
<dbReference type="PANTHER" id="PTHR13318">
    <property type="entry name" value="PARTNER OF PAIRED, ISOFORM B-RELATED"/>
    <property type="match status" value="1"/>
</dbReference>
<dbReference type="Gene3D" id="3.80.10.10">
    <property type="entry name" value="Ribonuclease Inhibitor"/>
    <property type="match status" value="2"/>
</dbReference>
<evidence type="ECO:0000313" key="2">
    <source>
        <dbReference type="EMBL" id="TPX77383.1"/>
    </source>
</evidence>
<dbReference type="EMBL" id="QEAP01000022">
    <property type="protein sequence ID" value="TPX77383.1"/>
    <property type="molecule type" value="Genomic_DNA"/>
</dbReference>
<dbReference type="GO" id="GO:0019005">
    <property type="term" value="C:SCF ubiquitin ligase complex"/>
    <property type="evidence" value="ECO:0007669"/>
    <property type="project" value="TreeGrafter"/>
</dbReference>
<protein>
    <recommendedName>
        <fullName evidence="1">F-box domain-containing protein</fullName>
    </recommendedName>
</protein>
<dbReference type="Gene3D" id="1.20.1280.50">
    <property type="match status" value="1"/>
</dbReference>
<dbReference type="InterPro" id="IPR032675">
    <property type="entry name" value="LRR_dom_sf"/>
</dbReference>
<name>A0A507FMA1_9FUNG</name>
<sequence length="766" mass="83909">MFMSYRKTMLSRTSNSSLRSAFDPGLSASSPVPVGLFILPSQPTSSRHRERLPIELLALVFSFVSDKNTLSVAACVCVRWNIAATPALWSSVSISSADRLLKFTRCVVLTVARHSEARQLLSLIPAIDSSILTNTESLPKVSLPSADALMDIPGGFFPHLQQLNNMNNGDAAMNGGAPPFAQAFAMHPLLAEHLQNANIGADGVIDLPDGMPEGMIQFMQTLVQLQDHQMAAMNEDQSKDTVQAAETFEQLRSLVNVSQLASFGSATYVKKLEIPSFECGVRHVSVLSELLPSLQSLHFMHIHNSETHTPDSRFRSIFTPLPISVLRCFAPLIMRVIRLTCDDMFPTTWPEFLAILNTSAALPLKLLNLEAVATADTFDSAETLSPTFRRLPHLEAARFDGIAFGGVETASEAPFRSLSQGCPNLSVLVLDYCPNVCMSAFSVIWNENPNLVFLGLAGVMNTFAHWDPLAEEMPATETEIGHDALKVHSRMRVVRFVDCQVTDALFTAIAHASPRLDMFRCVFEDDACPGIASCVRQLTGRWLAELAEVWRRRRRDSGNAVAMTRLALTMCPGYNLQALRECIIECGVEVLDLHKDVDSGLGKVAGTLLKELIETGGMAGVRVLNLYGQNHLSDETLRSINYESLPNIKSLCINDTKVGLTTIYTLLQRCAMPPPSSPSSKTKPHKQGLESLSIQNCPKITLEGLKDIFESIFGFEAVASATTAGSMDSSDLKGKVKTFGSLKRLYSEMCWNVLGFDLGNDKYLLS</sequence>
<dbReference type="SUPFAM" id="SSF81383">
    <property type="entry name" value="F-box domain"/>
    <property type="match status" value="1"/>
</dbReference>
<keyword evidence="3" id="KW-1185">Reference proteome</keyword>
<dbReference type="SUPFAM" id="SSF52047">
    <property type="entry name" value="RNI-like"/>
    <property type="match status" value="1"/>
</dbReference>
<evidence type="ECO:0000259" key="1">
    <source>
        <dbReference type="Pfam" id="PF12937"/>
    </source>
</evidence>
<dbReference type="STRING" id="246404.A0A507FMA1"/>
<dbReference type="Pfam" id="PF12937">
    <property type="entry name" value="F-box-like"/>
    <property type="match status" value="1"/>
</dbReference>
<proteinExistence type="predicted"/>
<comment type="caution">
    <text evidence="2">The sequence shown here is derived from an EMBL/GenBank/DDBJ whole genome shotgun (WGS) entry which is preliminary data.</text>
</comment>
<dbReference type="OrthoDB" id="10257471at2759"/>
<dbReference type="AlphaFoldDB" id="A0A507FMA1"/>
<dbReference type="InterPro" id="IPR001810">
    <property type="entry name" value="F-box_dom"/>
</dbReference>
<dbReference type="InterPro" id="IPR036047">
    <property type="entry name" value="F-box-like_dom_sf"/>
</dbReference>
<dbReference type="GO" id="GO:0031146">
    <property type="term" value="P:SCF-dependent proteasomal ubiquitin-dependent protein catabolic process"/>
    <property type="evidence" value="ECO:0007669"/>
    <property type="project" value="TreeGrafter"/>
</dbReference>
<organism evidence="2 3">
    <name type="scientific">Chytriomyces confervae</name>
    <dbReference type="NCBI Taxonomy" id="246404"/>
    <lineage>
        <taxon>Eukaryota</taxon>
        <taxon>Fungi</taxon>
        <taxon>Fungi incertae sedis</taxon>
        <taxon>Chytridiomycota</taxon>
        <taxon>Chytridiomycota incertae sedis</taxon>
        <taxon>Chytridiomycetes</taxon>
        <taxon>Chytridiales</taxon>
        <taxon>Chytriomycetaceae</taxon>
        <taxon>Chytriomyces</taxon>
    </lineage>
</organism>
<feature type="domain" description="F-box" evidence="1">
    <location>
        <begin position="51"/>
        <end position="94"/>
    </location>
</feature>
<reference evidence="2 3" key="1">
    <citation type="journal article" date="2019" name="Sci. Rep.">
        <title>Comparative genomics of chytrid fungi reveal insights into the obligate biotrophic and pathogenic lifestyle of Synchytrium endobioticum.</title>
        <authorList>
            <person name="van de Vossenberg B.T.L.H."/>
            <person name="Warris S."/>
            <person name="Nguyen H.D.T."/>
            <person name="van Gent-Pelzer M.P.E."/>
            <person name="Joly D.L."/>
            <person name="van de Geest H.C."/>
            <person name="Bonants P.J.M."/>
            <person name="Smith D.S."/>
            <person name="Levesque C.A."/>
            <person name="van der Lee T.A.J."/>
        </authorList>
    </citation>
    <scope>NUCLEOTIDE SEQUENCE [LARGE SCALE GENOMIC DNA]</scope>
    <source>
        <strain evidence="2 3">CBS 675.73</strain>
    </source>
</reference>
<dbReference type="Proteomes" id="UP000320333">
    <property type="component" value="Unassembled WGS sequence"/>
</dbReference>